<dbReference type="SUPFAM" id="SSF56349">
    <property type="entry name" value="DNA breaking-rejoining enzymes"/>
    <property type="match status" value="1"/>
</dbReference>
<organism evidence="5 6">
    <name type="scientific">Parasutterella excrementihominis</name>
    <dbReference type="NCBI Taxonomy" id="487175"/>
    <lineage>
        <taxon>Bacteria</taxon>
        <taxon>Pseudomonadati</taxon>
        <taxon>Pseudomonadota</taxon>
        <taxon>Betaproteobacteria</taxon>
        <taxon>Burkholderiales</taxon>
        <taxon>Sutterellaceae</taxon>
        <taxon>Parasutterella</taxon>
    </lineage>
</organism>
<dbReference type="InterPro" id="IPR011010">
    <property type="entry name" value="DNA_brk_join_enz"/>
</dbReference>
<dbReference type="PROSITE" id="PS51898">
    <property type="entry name" value="TYR_RECOMBINASE"/>
    <property type="match status" value="1"/>
</dbReference>
<evidence type="ECO:0000313" key="6">
    <source>
        <dbReference type="Proteomes" id="UP000462362"/>
    </source>
</evidence>
<dbReference type="Gene3D" id="1.10.443.10">
    <property type="entry name" value="Intergrase catalytic core"/>
    <property type="match status" value="1"/>
</dbReference>
<accession>A0A6I3SCE9</accession>
<dbReference type="RefSeq" id="WP_149879592.1">
    <property type="nucleotide sequence ID" value="NZ_CAOKAR010000060.1"/>
</dbReference>
<comment type="similarity">
    <text evidence="1">Belongs to the 'phage' integrase family.</text>
</comment>
<dbReference type="InterPro" id="IPR002104">
    <property type="entry name" value="Integrase_catalytic"/>
</dbReference>
<evidence type="ECO:0000256" key="1">
    <source>
        <dbReference type="ARBA" id="ARBA00008857"/>
    </source>
</evidence>
<dbReference type="EMBL" id="WNCL01000025">
    <property type="protein sequence ID" value="MTU43649.1"/>
    <property type="molecule type" value="Genomic_DNA"/>
</dbReference>
<protein>
    <submittedName>
        <fullName evidence="5">Tyrosine-type recombinase/integrase</fullName>
    </submittedName>
</protein>
<dbReference type="PANTHER" id="PTHR30349:SF41">
    <property type="entry name" value="INTEGRASE_RECOMBINASE PROTEIN MJ0367-RELATED"/>
    <property type="match status" value="1"/>
</dbReference>
<keyword evidence="2" id="KW-0229">DNA integration</keyword>
<evidence type="ECO:0000256" key="2">
    <source>
        <dbReference type="ARBA" id="ARBA00022908"/>
    </source>
</evidence>
<dbReference type="GO" id="GO:0003677">
    <property type="term" value="F:DNA binding"/>
    <property type="evidence" value="ECO:0007669"/>
    <property type="project" value="UniProtKB-KW"/>
</dbReference>
<keyword evidence="4" id="KW-0233">DNA recombination</keyword>
<evidence type="ECO:0000256" key="3">
    <source>
        <dbReference type="ARBA" id="ARBA00023125"/>
    </source>
</evidence>
<gene>
    <name evidence="5" type="ORF">GMD42_08450</name>
</gene>
<dbReference type="GO" id="GO:0006310">
    <property type="term" value="P:DNA recombination"/>
    <property type="evidence" value="ECO:0007669"/>
    <property type="project" value="UniProtKB-KW"/>
</dbReference>
<comment type="caution">
    <text evidence="5">The sequence shown here is derived from an EMBL/GenBank/DDBJ whole genome shotgun (WGS) entry which is preliminary data.</text>
</comment>
<dbReference type="InterPro" id="IPR050090">
    <property type="entry name" value="Tyrosine_recombinase_XerCD"/>
</dbReference>
<name>A0A6I3SCE9_9BURK</name>
<dbReference type="Proteomes" id="UP000462362">
    <property type="component" value="Unassembled WGS sequence"/>
</dbReference>
<reference evidence="5 6" key="1">
    <citation type="journal article" date="2019" name="Nat. Med.">
        <title>A library of human gut bacterial isolates paired with longitudinal multiomics data enables mechanistic microbiome research.</title>
        <authorList>
            <person name="Poyet M."/>
            <person name="Groussin M."/>
            <person name="Gibbons S.M."/>
            <person name="Avila-Pacheco J."/>
            <person name="Jiang X."/>
            <person name="Kearney S.M."/>
            <person name="Perrotta A.R."/>
            <person name="Berdy B."/>
            <person name="Zhao S."/>
            <person name="Lieberman T.D."/>
            <person name="Swanson P.K."/>
            <person name="Smith M."/>
            <person name="Roesemann S."/>
            <person name="Alexander J.E."/>
            <person name="Rich S.A."/>
            <person name="Livny J."/>
            <person name="Vlamakis H."/>
            <person name="Clish C."/>
            <person name="Bullock K."/>
            <person name="Deik A."/>
            <person name="Scott J."/>
            <person name="Pierce K.A."/>
            <person name="Xavier R.J."/>
            <person name="Alm E.J."/>
        </authorList>
    </citation>
    <scope>NUCLEOTIDE SEQUENCE [LARGE SCALE GENOMIC DNA]</scope>
    <source>
        <strain evidence="5 6">BIOML-A2</strain>
    </source>
</reference>
<dbReference type="PANTHER" id="PTHR30349">
    <property type="entry name" value="PHAGE INTEGRASE-RELATED"/>
    <property type="match status" value="1"/>
</dbReference>
<evidence type="ECO:0000313" key="5">
    <source>
        <dbReference type="EMBL" id="MTU43649.1"/>
    </source>
</evidence>
<dbReference type="AlphaFoldDB" id="A0A6I3SCE9"/>
<evidence type="ECO:0000256" key="4">
    <source>
        <dbReference type="ARBA" id="ARBA00023172"/>
    </source>
</evidence>
<sequence>MFQPTPIQPSNFGAITADQNLIENPALMYLATLGSKDSYRCMKSKLNKFARFFGYKGLVDCDWKSMQPNHVTVFLTAQSWGSARTYNCYLSALKSVALNAWRNKQIDLDHFQRIKSLKQRRVFRAPSGRAISSEESASLIKSLEANSLRTVRNRAIFYLMLGCGLRRAEVCELKVKQVSLKSRSAKIIGKGNKERNIYFPDAVLDVLKIWFEFRQLNKNESDAGFVFGRIDNKQRLHLDIALDPSSVTRIIKKLVSETENLEGRLTPHDLRRTFATRLISKNVDIVEVQKLMGHASVATTGNYVRKDEENLRMAAEKVEL</sequence>
<dbReference type="InterPro" id="IPR013762">
    <property type="entry name" value="Integrase-like_cat_sf"/>
</dbReference>
<dbReference type="Pfam" id="PF00589">
    <property type="entry name" value="Phage_integrase"/>
    <property type="match status" value="1"/>
</dbReference>
<keyword evidence="3" id="KW-0238">DNA-binding</keyword>
<dbReference type="GO" id="GO:0015074">
    <property type="term" value="P:DNA integration"/>
    <property type="evidence" value="ECO:0007669"/>
    <property type="project" value="UniProtKB-KW"/>
</dbReference>
<proteinExistence type="inferred from homology"/>